<dbReference type="InterPro" id="IPR011054">
    <property type="entry name" value="Rudment_hybrid_motif"/>
</dbReference>
<evidence type="ECO:0000256" key="5">
    <source>
        <dbReference type="ARBA" id="ARBA00023267"/>
    </source>
</evidence>
<proteinExistence type="predicted"/>
<dbReference type="PANTHER" id="PTHR18866">
    <property type="entry name" value="CARBOXYLASE:PYRUVATE/ACETYL-COA/PROPIONYL-COA CARBOXYLASE"/>
    <property type="match status" value="1"/>
</dbReference>
<feature type="domain" description="Lipoyl-binding" evidence="7">
    <location>
        <begin position="637"/>
        <end position="714"/>
    </location>
</feature>
<dbReference type="Pfam" id="PF00289">
    <property type="entry name" value="Biotin_carb_N"/>
    <property type="match status" value="1"/>
</dbReference>
<evidence type="ECO:0000313" key="10">
    <source>
        <dbReference type="EMBL" id="CAL5132586.1"/>
    </source>
</evidence>
<dbReference type="InterPro" id="IPR050856">
    <property type="entry name" value="Biotin_carboxylase_complex"/>
</dbReference>
<dbReference type="InterPro" id="IPR011761">
    <property type="entry name" value="ATP-grasp"/>
</dbReference>
<dbReference type="PROSITE" id="PS50979">
    <property type="entry name" value="BC"/>
    <property type="match status" value="1"/>
</dbReference>
<feature type="domain" description="Biotin carboxylation" evidence="9">
    <location>
        <begin position="5"/>
        <end position="460"/>
    </location>
</feature>
<evidence type="ECO:0000256" key="6">
    <source>
        <dbReference type="PROSITE-ProRule" id="PRU00409"/>
    </source>
</evidence>
<dbReference type="PANTHER" id="PTHR18866:SF33">
    <property type="entry name" value="METHYLCROTONOYL-COA CARBOXYLASE SUBUNIT ALPHA, MITOCHONDRIAL-RELATED"/>
    <property type="match status" value="1"/>
</dbReference>
<dbReference type="PROSITE" id="PS00188">
    <property type="entry name" value="BIOTIN"/>
    <property type="match status" value="1"/>
</dbReference>
<dbReference type="InterPro" id="IPR011053">
    <property type="entry name" value="Single_hybrid_motif"/>
</dbReference>
<dbReference type="InterPro" id="IPR005481">
    <property type="entry name" value="BC-like_N"/>
</dbReference>
<dbReference type="InterPro" id="IPR005482">
    <property type="entry name" value="Biotin_COase_C"/>
</dbReference>
<dbReference type="PROSITE" id="PS00867">
    <property type="entry name" value="CPSASE_2"/>
    <property type="match status" value="1"/>
</dbReference>
<dbReference type="PROSITE" id="PS50975">
    <property type="entry name" value="ATP_GRASP"/>
    <property type="match status" value="1"/>
</dbReference>
<dbReference type="FunFam" id="3.30.470.20:FF:000028">
    <property type="entry name" value="Methylcrotonoyl-CoA carboxylase subunit alpha, mitochondrial"/>
    <property type="match status" value="1"/>
</dbReference>
<evidence type="ECO:0000259" key="9">
    <source>
        <dbReference type="PROSITE" id="PS50979"/>
    </source>
</evidence>
<evidence type="ECO:0008006" key="12">
    <source>
        <dbReference type="Google" id="ProtNLM"/>
    </source>
</evidence>
<evidence type="ECO:0000313" key="11">
    <source>
        <dbReference type="Proteomes" id="UP001497525"/>
    </source>
</evidence>
<dbReference type="AlphaFoldDB" id="A0AAV2T8I2"/>
<dbReference type="Proteomes" id="UP001497525">
    <property type="component" value="Unassembled WGS sequence"/>
</dbReference>
<keyword evidence="3 6" id="KW-0547">Nucleotide-binding</keyword>
<feature type="domain" description="ATP-grasp" evidence="8">
    <location>
        <begin position="124"/>
        <end position="321"/>
    </location>
</feature>
<dbReference type="FunFam" id="3.30.1490.20:FF:000003">
    <property type="entry name" value="acetyl-CoA carboxylase isoform X1"/>
    <property type="match status" value="1"/>
</dbReference>
<dbReference type="GO" id="GO:0005739">
    <property type="term" value="C:mitochondrion"/>
    <property type="evidence" value="ECO:0007669"/>
    <property type="project" value="TreeGrafter"/>
</dbReference>
<dbReference type="InterPro" id="IPR005479">
    <property type="entry name" value="CPAse_ATP-bd"/>
</dbReference>
<evidence type="ECO:0000256" key="2">
    <source>
        <dbReference type="ARBA" id="ARBA00022598"/>
    </source>
</evidence>
<dbReference type="InterPro" id="IPR000089">
    <property type="entry name" value="Biotin_lipoyl"/>
</dbReference>
<dbReference type="SUPFAM" id="SSF56059">
    <property type="entry name" value="Glutathione synthetase ATP-binding domain-like"/>
    <property type="match status" value="1"/>
</dbReference>
<accession>A0AAV2T8I2</accession>
<evidence type="ECO:0000259" key="8">
    <source>
        <dbReference type="PROSITE" id="PS50975"/>
    </source>
</evidence>
<reference evidence="10" key="1">
    <citation type="submission" date="2024-06" db="EMBL/GenBank/DDBJ databases">
        <authorList>
            <person name="Liu X."/>
            <person name="Lenzi L."/>
            <person name="Haldenby T S."/>
            <person name="Uol C."/>
        </authorList>
    </citation>
    <scope>NUCLEOTIDE SEQUENCE</scope>
</reference>
<dbReference type="InterPro" id="IPR016185">
    <property type="entry name" value="PreATP-grasp_dom_sf"/>
</dbReference>
<dbReference type="InterPro" id="IPR011764">
    <property type="entry name" value="Biotin_carboxylation_dom"/>
</dbReference>
<dbReference type="EMBL" id="CAXLJL010000133">
    <property type="protein sequence ID" value="CAL5132586.1"/>
    <property type="molecule type" value="Genomic_DNA"/>
</dbReference>
<dbReference type="SUPFAM" id="SSF52440">
    <property type="entry name" value="PreATP-grasp domain"/>
    <property type="match status" value="1"/>
</dbReference>
<dbReference type="GO" id="GO:0046872">
    <property type="term" value="F:metal ion binding"/>
    <property type="evidence" value="ECO:0007669"/>
    <property type="project" value="InterPro"/>
</dbReference>
<comment type="cofactor">
    <cofactor evidence="1">
        <name>biotin</name>
        <dbReference type="ChEBI" id="CHEBI:57586"/>
    </cofactor>
</comment>
<dbReference type="Gene3D" id="2.40.50.100">
    <property type="match status" value="1"/>
</dbReference>
<evidence type="ECO:0000256" key="1">
    <source>
        <dbReference type="ARBA" id="ARBA00001953"/>
    </source>
</evidence>
<dbReference type="SMART" id="SM00878">
    <property type="entry name" value="Biotin_carb_C"/>
    <property type="match status" value="1"/>
</dbReference>
<dbReference type="SUPFAM" id="SSF51230">
    <property type="entry name" value="Single hybrid motif"/>
    <property type="match status" value="1"/>
</dbReference>
<dbReference type="GO" id="GO:0004485">
    <property type="term" value="F:methylcrotonoyl-CoA carboxylase activity"/>
    <property type="evidence" value="ECO:0007669"/>
    <property type="project" value="TreeGrafter"/>
</dbReference>
<comment type="caution">
    <text evidence="10">The sequence shown here is derived from an EMBL/GenBank/DDBJ whole genome shotgun (WGS) entry which is preliminary data.</text>
</comment>
<protein>
    <recommendedName>
        <fullName evidence="12">Methylcrotonoyl-CoA carboxylase subunit alpha, mitochondrial</fullName>
    </recommendedName>
</protein>
<evidence type="ECO:0000256" key="4">
    <source>
        <dbReference type="ARBA" id="ARBA00022840"/>
    </source>
</evidence>
<dbReference type="GO" id="GO:0005524">
    <property type="term" value="F:ATP binding"/>
    <property type="evidence" value="ECO:0007669"/>
    <property type="project" value="UniProtKB-UniRule"/>
</dbReference>
<keyword evidence="5" id="KW-0092">Biotin</keyword>
<evidence type="ECO:0000256" key="3">
    <source>
        <dbReference type="ARBA" id="ARBA00022741"/>
    </source>
</evidence>
<dbReference type="Pfam" id="PF02785">
    <property type="entry name" value="Biotin_carb_C"/>
    <property type="match status" value="1"/>
</dbReference>
<dbReference type="FunFam" id="3.40.50.20:FF:000010">
    <property type="entry name" value="Propionyl-CoA carboxylase subunit alpha"/>
    <property type="match status" value="1"/>
</dbReference>
<dbReference type="Pfam" id="PF02786">
    <property type="entry name" value="CPSase_L_D2"/>
    <property type="match status" value="1"/>
</dbReference>
<keyword evidence="4 6" id="KW-0067">ATP-binding</keyword>
<evidence type="ECO:0000259" key="7">
    <source>
        <dbReference type="PROSITE" id="PS50968"/>
    </source>
</evidence>
<dbReference type="Gene3D" id="3.30.470.20">
    <property type="entry name" value="ATP-grasp fold, B domain"/>
    <property type="match status" value="1"/>
</dbReference>
<dbReference type="PROSITE" id="PS50968">
    <property type="entry name" value="BIOTINYL_LIPOYL"/>
    <property type="match status" value="1"/>
</dbReference>
<name>A0AAV2T8I2_CALDB</name>
<dbReference type="SUPFAM" id="SSF51246">
    <property type="entry name" value="Rudiment single hybrid motif"/>
    <property type="match status" value="1"/>
</dbReference>
<organism evidence="10 11">
    <name type="scientific">Calicophoron daubneyi</name>
    <name type="common">Rumen fluke</name>
    <name type="synonym">Paramphistomum daubneyi</name>
    <dbReference type="NCBI Taxonomy" id="300641"/>
    <lineage>
        <taxon>Eukaryota</taxon>
        <taxon>Metazoa</taxon>
        <taxon>Spiralia</taxon>
        <taxon>Lophotrochozoa</taxon>
        <taxon>Platyhelminthes</taxon>
        <taxon>Trematoda</taxon>
        <taxon>Digenea</taxon>
        <taxon>Plagiorchiida</taxon>
        <taxon>Pronocephalata</taxon>
        <taxon>Paramphistomoidea</taxon>
        <taxon>Paramphistomidae</taxon>
        <taxon>Calicophoron</taxon>
    </lineage>
</organism>
<keyword evidence="2" id="KW-0436">Ligase</keyword>
<dbReference type="Pfam" id="PF00364">
    <property type="entry name" value="Biotin_lipoyl"/>
    <property type="match status" value="1"/>
</dbReference>
<dbReference type="InterPro" id="IPR001882">
    <property type="entry name" value="Biotin_BS"/>
</dbReference>
<dbReference type="CDD" id="cd06850">
    <property type="entry name" value="biotinyl_domain"/>
    <property type="match status" value="1"/>
</dbReference>
<sequence>MSFGKISRLLVANRGEIACRISKTAKSLGCQAIGIYSDVDRCAAHIKYMDEAYLIGPAAATESYLNISRIISVAKEARVDAIHPGYGFLSESVEFAQACSDAGLIFVGPPVSAIRDMGIKSKSKKIMSDAGVPVIQGYHESDQNDARLLVEATEIGFPVMIKAVRGGGGKGMRVAWKPEEFPEQLAAARREALKAFGNDHMLIEKFVARPRHIEVQIFGDHYGNYVHLWERDCSIQRRHQKVLEEAPAPGLSSSTRKAIGEAAVLAARAVNYVGAGTVEFVMDPLEDFYFMEMNTRIQVEHPVTEAITQIDLVEWQLRVANGEKLPMQQKHIPLKGHAVEARIYAEDCSDPAQMLPAAGRLSFLSTPSEAISFTHLGGPVRIDAGVSSGDEIPVYYDPLIAKLIAWGTTRAEAFSRLSQTLNQYHIIGVPTNVSFLKRLIKHSKVSDAKVNTDFISENLRDLKPSVPDEQRLIQSVQCASAIWVFLELMFYTQQHADDPLSSAFMKIPGFRLNLPRTRQLQFIVGDSTVRVSIVYPDSTDKAYLITVLVDRFLHSSRINLSLLPVAAVKSGLQDYRFRIEFDQDASSSGDWVMNIMAVYEPETHTLHTFNLSTGENFEITSSPLRYLNSVDEATTRPDNVGVEETLSCTSPMPGVIERVLISCGDKVESGQALLTLIAMKMEYTVRAKSQAIVDLISVVPGDTVSKGQTLITLKPLES</sequence>
<gene>
    <name evidence="10" type="ORF">CDAUBV1_LOCUS5438</name>
</gene>